<dbReference type="RefSeq" id="WP_100258266.1">
    <property type="nucleotide sequence ID" value="NZ_CP011797.1"/>
</dbReference>
<protein>
    <recommendedName>
        <fullName evidence="4">Lipoprotein</fullName>
    </recommendedName>
</protein>
<reference evidence="2 3" key="1">
    <citation type="journal article" date="2017" name="Environ. Microbiol.">
        <title>Genomic and physiological analyses of 'Reinekea forsetii' reveal a versatile opportunistic lifestyle during spring algae blooms.</title>
        <authorList>
            <person name="Avci B."/>
            <person name="Hahnke R.L."/>
            <person name="Chafee M."/>
            <person name="Fischer T."/>
            <person name="Gruber-Vodicka H."/>
            <person name="Tegetmeyer H.E."/>
            <person name="Harder J."/>
            <person name="Fuchs B.M."/>
            <person name="Amann R.I."/>
            <person name="Teeling H."/>
        </authorList>
    </citation>
    <scope>NUCLEOTIDE SEQUENCE [LARGE SCALE GENOMIC DNA]</scope>
    <source>
        <strain evidence="2 3">Hel1_31_D35</strain>
    </source>
</reference>
<organism evidence="2 3">
    <name type="scientific">Reinekea forsetii</name>
    <dbReference type="NCBI Taxonomy" id="1336806"/>
    <lineage>
        <taxon>Bacteria</taxon>
        <taxon>Pseudomonadati</taxon>
        <taxon>Pseudomonadota</taxon>
        <taxon>Gammaproteobacteria</taxon>
        <taxon>Oceanospirillales</taxon>
        <taxon>Saccharospirillaceae</taxon>
        <taxon>Reinekea</taxon>
    </lineage>
</organism>
<accession>A0A2K8KTM3</accession>
<dbReference type="KEGG" id="rfo:REIFOR_02932"/>
<feature type="chain" id="PRO_5014830205" description="Lipoprotein" evidence="1">
    <location>
        <begin position="20"/>
        <end position="174"/>
    </location>
</feature>
<dbReference type="OrthoDB" id="5904566at2"/>
<dbReference type="EMBL" id="CP011797">
    <property type="protein sequence ID" value="ATX78053.1"/>
    <property type="molecule type" value="Genomic_DNA"/>
</dbReference>
<evidence type="ECO:0000313" key="2">
    <source>
        <dbReference type="EMBL" id="ATX78053.1"/>
    </source>
</evidence>
<evidence type="ECO:0000256" key="1">
    <source>
        <dbReference type="SAM" id="SignalP"/>
    </source>
</evidence>
<dbReference type="PROSITE" id="PS51257">
    <property type="entry name" value="PROKAR_LIPOPROTEIN"/>
    <property type="match status" value="1"/>
</dbReference>
<evidence type="ECO:0008006" key="4">
    <source>
        <dbReference type="Google" id="ProtNLM"/>
    </source>
</evidence>
<gene>
    <name evidence="2" type="ORF">REIFOR_02932</name>
</gene>
<name>A0A2K8KTM3_9GAMM</name>
<dbReference type="Proteomes" id="UP000229757">
    <property type="component" value="Chromosome"/>
</dbReference>
<keyword evidence="3" id="KW-1185">Reference proteome</keyword>
<dbReference type="AlphaFoldDB" id="A0A2K8KTM3"/>
<sequence length="174" mass="18789">MMKRNAFYWVMVTASFVLVGCAPEIMSPSSGPDASPVASVTAITPVADAVAVTSMPLEENLDQGAVATADLRVPAGYSFNQTYALELAVANQQQRAGYLSVCSDFSQQEQGYVVNYANCQLRVALEGDFAATLDLPNNVSSVLAVVWYFDTDQPADFAVWEKDDALEARFEVVL</sequence>
<keyword evidence="1" id="KW-0732">Signal</keyword>
<feature type="signal peptide" evidence="1">
    <location>
        <begin position="1"/>
        <end position="19"/>
    </location>
</feature>
<evidence type="ECO:0000313" key="3">
    <source>
        <dbReference type="Proteomes" id="UP000229757"/>
    </source>
</evidence>
<proteinExistence type="predicted"/>